<dbReference type="InterPro" id="IPR007530">
    <property type="entry name" value="Aminoglycoside_adenylylTfrase"/>
</dbReference>
<protein>
    <submittedName>
        <fullName evidence="1">Aminoglycoside 6-adenylyltransferase</fullName>
    </submittedName>
</protein>
<dbReference type="EMBL" id="JBFRHK010000011">
    <property type="protein sequence ID" value="MEX3746872.1"/>
    <property type="molecule type" value="Genomic_DNA"/>
</dbReference>
<comment type="caution">
    <text evidence="1">The sequence shown here is derived from an EMBL/GenBank/DDBJ whole genome shotgun (WGS) entry which is preliminary data.</text>
</comment>
<evidence type="ECO:0000313" key="1">
    <source>
        <dbReference type="EMBL" id="MEX3746872.1"/>
    </source>
</evidence>
<reference evidence="1 2" key="1">
    <citation type="submission" date="2024-07" db="EMBL/GenBank/DDBJ databases">
        <title>Characterization of a bacterium isolated from hydrolysated instant sea cucumber by whole-genome sequencing and metabolomics.</title>
        <authorList>
            <person name="Luo X."/>
            <person name="Zhang Z."/>
            <person name="Zheng Z."/>
            <person name="Zhang W."/>
            <person name="Ming T."/>
            <person name="Jiao L."/>
            <person name="Su X."/>
            <person name="Kong F."/>
            <person name="Xu J."/>
        </authorList>
    </citation>
    <scope>NUCLEOTIDE SEQUENCE [LARGE SCALE GENOMIC DNA]</scope>
    <source>
        <strain evidence="1 2">XL-2024</strain>
    </source>
</reference>
<dbReference type="Pfam" id="PF04439">
    <property type="entry name" value="Adenyl_transf"/>
    <property type="match status" value="1"/>
</dbReference>
<dbReference type="Proteomes" id="UP001558534">
    <property type="component" value="Unassembled WGS sequence"/>
</dbReference>
<dbReference type="RefSeq" id="WP_368637449.1">
    <property type="nucleotide sequence ID" value="NZ_JBFRHK010000011.1"/>
</dbReference>
<evidence type="ECO:0000313" key="2">
    <source>
        <dbReference type="Proteomes" id="UP001558534"/>
    </source>
</evidence>
<gene>
    <name evidence="1" type="ORF">AB1300_17255</name>
</gene>
<sequence>MKLDHVVNVLLESLKDDQYIEAVFLRGSMARDEHDEFSDIDMYCVVKEEHIEAFLPQRIRHIEAYKKTLFVDDIYIIAPQLLVVYEDMIHIDLFTVTPNGISNKDAIKILFDPNGILPSKQRNTTLSLSPLEFQDAVDDTVWYLYQYYKSASRGNDIWCVQLLRHSLEHFAKVLLHKYCPERASLGLKTLHHSLPPNPLNEIVDIMNCTSLVTHGVAVKKLVNAFHYESSWIFDNAPDHEEIKPLWEKIKEVLQ</sequence>
<keyword evidence="2" id="KW-1185">Reference proteome</keyword>
<dbReference type="SUPFAM" id="SSF81301">
    <property type="entry name" value="Nucleotidyltransferase"/>
    <property type="match status" value="1"/>
</dbReference>
<dbReference type="InterPro" id="IPR043519">
    <property type="entry name" value="NT_sf"/>
</dbReference>
<dbReference type="CDD" id="cd05403">
    <property type="entry name" value="NT_KNTase_like"/>
    <property type="match status" value="1"/>
</dbReference>
<accession>A0ABV3W163</accession>
<proteinExistence type="predicted"/>
<dbReference type="Gene3D" id="3.30.460.10">
    <property type="entry name" value="Beta Polymerase, domain 2"/>
    <property type="match status" value="1"/>
</dbReference>
<organism evidence="1 2">
    <name type="scientific">Lysinibacillus xylanilyticus</name>
    <dbReference type="NCBI Taxonomy" id="582475"/>
    <lineage>
        <taxon>Bacteria</taxon>
        <taxon>Bacillati</taxon>
        <taxon>Bacillota</taxon>
        <taxon>Bacilli</taxon>
        <taxon>Bacillales</taxon>
        <taxon>Bacillaceae</taxon>
        <taxon>Lysinibacillus</taxon>
    </lineage>
</organism>
<name>A0ABV3W163_9BACI</name>